<accession>A0A6L2JUN9</accession>
<reference evidence="2" key="1">
    <citation type="journal article" date="2019" name="Sci. Rep.">
        <title>Draft genome of Tanacetum cinerariifolium, the natural source of mosquito coil.</title>
        <authorList>
            <person name="Yamashiro T."/>
            <person name="Shiraishi A."/>
            <person name="Satake H."/>
            <person name="Nakayama K."/>
        </authorList>
    </citation>
    <scope>NUCLEOTIDE SEQUENCE</scope>
</reference>
<proteinExistence type="predicted"/>
<name>A0A6L2JUN9_TANCI</name>
<comment type="caution">
    <text evidence="2">The sequence shown here is derived from an EMBL/GenBank/DDBJ whole genome shotgun (WGS) entry which is preliminary data.</text>
</comment>
<dbReference type="InterPro" id="IPR058570">
    <property type="entry name" value="HROB_OB"/>
</dbReference>
<dbReference type="GO" id="GO:0000725">
    <property type="term" value="P:recombinational repair"/>
    <property type="evidence" value="ECO:0007669"/>
    <property type="project" value="InterPro"/>
</dbReference>
<protein>
    <recommendedName>
        <fullName evidence="1">Homologous recombination OB-fold protein OB-fold domain-containing protein</fullName>
    </recommendedName>
</protein>
<evidence type="ECO:0000259" key="1">
    <source>
        <dbReference type="Pfam" id="PF15072"/>
    </source>
</evidence>
<dbReference type="AlphaFoldDB" id="A0A6L2JUN9"/>
<feature type="domain" description="Homologous recombination OB-fold protein OB-fold" evidence="1">
    <location>
        <begin position="137"/>
        <end position="184"/>
    </location>
</feature>
<gene>
    <name evidence="2" type="ORF">Tci_012417</name>
</gene>
<organism evidence="2">
    <name type="scientific">Tanacetum cinerariifolium</name>
    <name type="common">Dalmatian daisy</name>
    <name type="synonym">Chrysanthemum cinerariifolium</name>
    <dbReference type="NCBI Taxonomy" id="118510"/>
    <lineage>
        <taxon>Eukaryota</taxon>
        <taxon>Viridiplantae</taxon>
        <taxon>Streptophyta</taxon>
        <taxon>Embryophyta</taxon>
        <taxon>Tracheophyta</taxon>
        <taxon>Spermatophyta</taxon>
        <taxon>Magnoliopsida</taxon>
        <taxon>eudicotyledons</taxon>
        <taxon>Gunneridae</taxon>
        <taxon>Pentapetalae</taxon>
        <taxon>asterids</taxon>
        <taxon>campanulids</taxon>
        <taxon>Asterales</taxon>
        <taxon>Asteraceae</taxon>
        <taxon>Asteroideae</taxon>
        <taxon>Anthemideae</taxon>
        <taxon>Anthemidinae</taxon>
        <taxon>Tanacetum</taxon>
    </lineage>
</organism>
<evidence type="ECO:0000313" key="2">
    <source>
        <dbReference type="EMBL" id="GEU40439.1"/>
    </source>
</evidence>
<dbReference type="Pfam" id="PF15072">
    <property type="entry name" value="HROB"/>
    <property type="match status" value="1"/>
</dbReference>
<dbReference type="EMBL" id="BKCJ010001303">
    <property type="protein sequence ID" value="GEU40439.1"/>
    <property type="molecule type" value="Genomic_DNA"/>
</dbReference>
<sequence length="244" mass="26831">MNFTYKRIARITIYQTITVEGTENEKNSSITHNTSLEKDANWEDLLDIDDSDLLLTLILRPYNNVRETITITSTQNTDGIVQVEETPVSIRPGPVGRDDSVLSTQEYMKQVVEDVREDEDFNNDNATISFHILKNGKLEQVVVIIKSCSPNALGDLKVTIKDLSGTLPGLLHYKVINDGTTNLRSSTSGNDRSDKVGAACALEMDAMRAITHPVIAIFIYPFGAVEAACALEVDAMGALDLVKV</sequence>